<feature type="transmembrane region" description="Helical" evidence="1">
    <location>
        <begin position="77"/>
        <end position="95"/>
    </location>
</feature>
<reference evidence="2 3" key="1">
    <citation type="submission" date="2019-03" db="EMBL/GenBank/DDBJ databases">
        <title>Genomic features of bacteria from cold environments.</title>
        <authorList>
            <person name="Shen L."/>
        </authorList>
    </citation>
    <scope>NUCLEOTIDE SEQUENCE [LARGE SCALE GENOMIC DNA]</scope>
    <source>
        <strain evidence="3">T3246-1</strain>
    </source>
</reference>
<name>A0ABY2E9R0_9MICO</name>
<evidence type="ECO:0000256" key="1">
    <source>
        <dbReference type="SAM" id="Phobius"/>
    </source>
</evidence>
<dbReference type="RefSeq" id="WP_133105581.1">
    <property type="nucleotide sequence ID" value="NZ_SMNA01000001.1"/>
</dbReference>
<comment type="caution">
    <text evidence="2">The sequence shown here is derived from an EMBL/GenBank/DDBJ whole genome shotgun (WGS) entry which is preliminary data.</text>
</comment>
<feature type="transmembrane region" description="Helical" evidence="1">
    <location>
        <begin position="116"/>
        <end position="139"/>
    </location>
</feature>
<dbReference type="EMBL" id="SMNA01000001">
    <property type="protein sequence ID" value="TDE98680.1"/>
    <property type="molecule type" value="Genomic_DNA"/>
</dbReference>
<sequence>MVAVYVGGLLALFGWSMFLDHKIGSAARGWLVRNSRGQVLRALLLTTALYAVLLVLTFAVTNWAISLAGRDARPLEYVGYVLSLLVLMPPCAAVIPGRSRPFFPLPTALRRDRVPAALAGAIGWPASALGTVGFIVLAVSPLPLLLS</sequence>
<protein>
    <submittedName>
        <fullName evidence="2">Uncharacterized protein</fullName>
    </submittedName>
</protein>
<organism evidence="2 3">
    <name type="scientific">Occultella glacieicola</name>
    <dbReference type="NCBI Taxonomy" id="2518684"/>
    <lineage>
        <taxon>Bacteria</taxon>
        <taxon>Bacillati</taxon>
        <taxon>Actinomycetota</taxon>
        <taxon>Actinomycetes</taxon>
        <taxon>Micrococcales</taxon>
        <taxon>Ruaniaceae</taxon>
        <taxon>Occultella</taxon>
    </lineage>
</organism>
<keyword evidence="3" id="KW-1185">Reference proteome</keyword>
<feature type="transmembrane region" description="Helical" evidence="1">
    <location>
        <begin position="43"/>
        <end position="65"/>
    </location>
</feature>
<proteinExistence type="predicted"/>
<keyword evidence="1" id="KW-0812">Transmembrane</keyword>
<keyword evidence="1" id="KW-0472">Membrane</keyword>
<keyword evidence="1" id="KW-1133">Transmembrane helix</keyword>
<feature type="transmembrane region" description="Helical" evidence="1">
    <location>
        <begin position="6"/>
        <end position="23"/>
    </location>
</feature>
<evidence type="ECO:0000313" key="3">
    <source>
        <dbReference type="Proteomes" id="UP000504882"/>
    </source>
</evidence>
<dbReference type="Proteomes" id="UP000504882">
    <property type="component" value="Unassembled WGS sequence"/>
</dbReference>
<accession>A0ABY2E9R0</accession>
<gene>
    <name evidence="2" type="ORF">EXU48_00210</name>
</gene>
<evidence type="ECO:0000313" key="2">
    <source>
        <dbReference type="EMBL" id="TDE98680.1"/>
    </source>
</evidence>